<proteinExistence type="predicted"/>
<dbReference type="AlphaFoldDB" id="A0A0F8X7L2"/>
<reference evidence="1" key="1">
    <citation type="journal article" date="2015" name="Nature">
        <title>Complex archaea that bridge the gap between prokaryotes and eukaryotes.</title>
        <authorList>
            <person name="Spang A."/>
            <person name="Saw J.H."/>
            <person name="Jorgensen S.L."/>
            <person name="Zaremba-Niedzwiedzka K."/>
            <person name="Martijn J."/>
            <person name="Lind A.E."/>
            <person name="van Eijk R."/>
            <person name="Schleper C."/>
            <person name="Guy L."/>
            <person name="Ettema T.J."/>
        </authorList>
    </citation>
    <scope>NUCLEOTIDE SEQUENCE</scope>
</reference>
<sequence>MALQKVKSTPMGVDGTYHRVLQLNCNYDRLDAVCTVGTYVDEAAREAGSTPVASFQVDLAGEFHNENYKDGEDVMKNISLKEAYKALKRMAVVEAAKEEDVNEALAFFADATDV</sequence>
<dbReference type="EMBL" id="LAZR01060855">
    <property type="protein sequence ID" value="KKK64808.1"/>
    <property type="molecule type" value="Genomic_DNA"/>
</dbReference>
<gene>
    <name evidence="1" type="ORF">LCGC14_2980470</name>
</gene>
<evidence type="ECO:0000313" key="1">
    <source>
        <dbReference type="EMBL" id="KKK64808.1"/>
    </source>
</evidence>
<accession>A0A0F8X7L2</accession>
<organism evidence="1">
    <name type="scientific">marine sediment metagenome</name>
    <dbReference type="NCBI Taxonomy" id="412755"/>
    <lineage>
        <taxon>unclassified sequences</taxon>
        <taxon>metagenomes</taxon>
        <taxon>ecological metagenomes</taxon>
    </lineage>
</organism>
<name>A0A0F8X7L2_9ZZZZ</name>
<protein>
    <submittedName>
        <fullName evidence="1">Uncharacterized protein</fullName>
    </submittedName>
</protein>
<comment type="caution">
    <text evidence="1">The sequence shown here is derived from an EMBL/GenBank/DDBJ whole genome shotgun (WGS) entry which is preliminary data.</text>
</comment>